<keyword evidence="7 8" id="KW-0472">Membrane</keyword>
<evidence type="ECO:0000256" key="6">
    <source>
        <dbReference type="ARBA" id="ARBA00022989"/>
    </source>
</evidence>
<dbReference type="Proteomes" id="UP000215694">
    <property type="component" value="Unassembled WGS sequence"/>
</dbReference>
<feature type="transmembrane region" description="Helical" evidence="8">
    <location>
        <begin position="201"/>
        <end position="217"/>
    </location>
</feature>
<evidence type="ECO:0000256" key="7">
    <source>
        <dbReference type="ARBA" id="ARBA00023136"/>
    </source>
</evidence>
<proteinExistence type="inferred from homology"/>
<keyword evidence="6 8" id="KW-1133">Transmembrane helix</keyword>
<dbReference type="EMBL" id="NOJY02000002">
    <property type="protein sequence ID" value="RDY29336.1"/>
    <property type="molecule type" value="Genomic_DNA"/>
</dbReference>
<evidence type="ECO:0000256" key="1">
    <source>
        <dbReference type="ARBA" id="ARBA00004651"/>
    </source>
</evidence>
<gene>
    <name evidence="9" type="ORF">CHL78_001155</name>
</gene>
<organism evidence="9 10">
    <name type="scientific">Romboutsia weinsteinii</name>
    <dbReference type="NCBI Taxonomy" id="2020949"/>
    <lineage>
        <taxon>Bacteria</taxon>
        <taxon>Bacillati</taxon>
        <taxon>Bacillota</taxon>
        <taxon>Clostridia</taxon>
        <taxon>Peptostreptococcales</taxon>
        <taxon>Peptostreptococcaceae</taxon>
        <taxon>Romboutsia</taxon>
    </lineage>
</organism>
<evidence type="ECO:0000256" key="4">
    <source>
        <dbReference type="ARBA" id="ARBA00022475"/>
    </source>
</evidence>
<accession>A0A371J9I0</accession>
<feature type="transmembrane region" description="Helical" evidence="8">
    <location>
        <begin position="286"/>
        <end position="306"/>
    </location>
</feature>
<keyword evidence="10" id="KW-1185">Reference proteome</keyword>
<feature type="transmembrane region" description="Helical" evidence="8">
    <location>
        <begin position="229"/>
        <end position="248"/>
    </location>
</feature>
<reference evidence="9 10" key="1">
    <citation type="journal article" date="2017" name="Genome Announc.">
        <title>Draft Genome Sequence of Romboutsia weinsteinii sp. nov. Strain CCRI-19649(T) Isolated from Surface Water.</title>
        <authorList>
            <person name="Maheux A.F."/>
            <person name="Boudreau D.K."/>
            <person name="Berube E."/>
            <person name="Boissinot M."/>
            <person name="Cantin P."/>
            <person name="Raymond F."/>
            <person name="Corbeil J."/>
            <person name="Omar R.F."/>
            <person name="Bergeron M.G."/>
        </authorList>
    </citation>
    <scope>NUCLEOTIDE SEQUENCE [LARGE SCALE GENOMIC DNA]</scope>
    <source>
        <strain evidence="9 10">CCRI-19649</strain>
    </source>
</reference>
<dbReference type="RefSeq" id="WP_094367999.1">
    <property type="nucleotide sequence ID" value="NZ_NOJY02000002.1"/>
</dbReference>
<evidence type="ECO:0000256" key="5">
    <source>
        <dbReference type="ARBA" id="ARBA00022692"/>
    </source>
</evidence>
<feature type="transmembrane region" description="Helical" evidence="8">
    <location>
        <begin position="66"/>
        <end position="88"/>
    </location>
</feature>
<dbReference type="Gene3D" id="1.20.1530.20">
    <property type="match status" value="1"/>
</dbReference>
<dbReference type="GO" id="GO:0005886">
    <property type="term" value="C:plasma membrane"/>
    <property type="evidence" value="ECO:0007669"/>
    <property type="project" value="UniProtKB-SubCell"/>
</dbReference>
<dbReference type="InterPro" id="IPR038770">
    <property type="entry name" value="Na+/solute_symporter_sf"/>
</dbReference>
<dbReference type="AlphaFoldDB" id="A0A371J9I0"/>
<feature type="transmembrane region" description="Helical" evidence="8">
    <location>
        <begin position="254"/>
        <end position="274"/>
    </location>
</feature>
<dbReference type="PANTHER" id="PTHR36838:SF1">
    <property type="entry name" value="SLR1864 PROTEIN"/>
    <property type="match status" value="1"/>
</dbReference>
<keyword evidence="5 8" id="KW-0812">Transmembrane</keyword>
<comment type="similarity">
    <text evidence="2">Belongs to the auxin efflux carrier (TC 2.A.69) family.</text>
</comment>
<evidence type="ECO:0000256" key="2">
    <source>
        <dbReference type="ARBA" id="ARBA00010145"/>
    </source>
</evidence>
<feature type="transmembrane region" description="Helical" evidence="8">
    <location>
        <begin position="161"/>
        <end position="181"/>
    </location>
</feature>
<sequence>MDIIVVLNTMLVLFGILMLGYIVNKLGILDEATNKKISELIVKVTSPALVIASVCGDSVMGSKKDVIFILILGILLYCVLPIFARIVVKCFKVEEENFGIYQMLLIFANTGFIGFPILKSIYGDGAVFYASILNIPFNVLIFSYGVYLLTKGSEEKAKFDIKKLVNPGIVSAVLALIIYLLDIKVPATIADILGTVGDSTIPLSMMVIGSSLALVPLKEVFKISKIYPLALVKLIVMPIIIYVLLSLFLDNQFIIGIISVTVGLPSGSMTVMLSNQYNRNTQSASIGVFITTLFSIVTIPLIINILPI</sequence>
<feature type="transmembrane region" description="Helical" evidence="8">
    <location>
        <begin position="100"/>
        <end position="122"/>
    </location>
</feature>
<dbReference type="InterPro" id="IPR004776">
    <property type="entry name" value="Mem_transp_PIN-like"/>
</dbReference>
<dbReference type="PANTHER" id="PTHR36838">
    <property type="entry name" value="AUXIN EFFLUX CARRIER FAMILY PROTEIN"/>
    <property type="match status" value="1"/>
</dbReference>
<evidence type="ECO:0000256" key="8">
    <source>
        <dbReference type="SAM" id="Phobius"/>
    </source>
</evidence>
<dbReference type="Pfam" id="PF03547">
    <property type="entry name" value="Mem_trans"/>
    <property type="match status" value="1"/>
</dbReference>
<evidence type="ECO:0000313" key="9">
    <source>
        <dbReference type="EMBL" id="RDY29336.1"/>
    </source>
</evidence>
<name>A0A371J9I0_9FIRM</name>
<comment type="subcellular location">
    <subcellularLocation>
        <location evidence="1">Cell membrane</location>
        <topology evidence="1">Multi-pass membrane protein</topology>
    </subcellularLocation>
</comment>
<evidence type="ECO:0000256" key="3">
    <source>
        <dbReference type="ARBA" id="ARBA00022448"/>
    </source>
</evidence>
<dbReference type="GO" id="GO:0055085">
    <property type="term" value="P:transmembrane transport"/>
    <property type="evidence" value="ECO:0007669"/>
    <property type="project" value="InterPro"/>
</dbReference>
<feature type="transmembrane region" description="Helical" evidence="8">
    <location>
        <begin position="6"/>
        <end position="28"/>
    </location>
</feature>
<protein>
    <submittedName>
        <fullName evidence="9">AEC family transporter</fullName>
    </submittedName>
</protein>
<evidence type="ECO:0000313" key="10">
    <source>
        <dbReference type="Proteomes" id="UP000215694"/>
    </source>
</evidence>
<keyword evidence="4" id="KW-1003">Cell membrane</keyword>
<dbReference type="OrthoDB" id="9798064at2"/>
<feature type="transmembrane region" description="Helical" evidence="8">
    <location>
        <begin position="128"/>
        <end position="149"/>
    </location>
</feature>
<keyword evidence="3" id="KW-0813">Transport</keyword>
<comment type="caution">
    <text evidence="9">The sequence shown here is derived from an EMBL/GenBank/DDBJ whole genome shotgun (WGS) entry which is preliminary data.</text>
</comment>